<dbReference type="Pfam" id="PF00171">
    <property type="entry name" value="Aldedh"/>
    <property type="match status" value="1"/>
</dbReference>
<dbReference type="EMBL" id="MBFR01000193">
    <property type="protein sequence ID" value="PVU91575.1"/>
    <property type="molecule type" value="Genomic_DNA"/>
</dbReference>
<dbReference type="AlphaFoldDB" id="A0A2T9YGX7"/>
<dbReference type="InterPro" id="IPR016163">
    <property type="entry name" value="Ald_DH_C"/>
</dbReference>
<comment type="caution">
    <text evidence="7">The sequence shown here is derived from an EMBL/GenBank/DDBJ whole genome shotgun (WGS) entry which is preliminary data.</text>
</comment>
<dbReference type="FunFam" id="3.40.309.10:FF:000012">
    <property type="entry name" value="Betaine aldehyde dehydrogenase"/>
    <property type="match status" value="1"/>
</dbReference>
<organism evidence="7 8">
    <name type="scientific">Smittium simulii</name>
    <dbReference type="NCBI Taxonomy" id="133385"/>
    <lineage>
        <taxon>Eukaryota</taxon>
        <taxon>Fungi</taxon>
        <taxon>Fungi incertae sedis</taxon>
        <taxon>Zoopagomycota</taxon>
        <taxon>Kickxellomycotina</taxon>
        <taxon>Harpellomycetes</taxon>
        <taxon>Harpellales</taxon>
        <taxon>Legeriomycetaceae</taxon>
        <taxon>Smittium</taxon>
    </lineage>
</organism>
<evidence type="ECO:0000256" key="3">
    <source>
        <dbReference type="ARBA" id="ARBA00023027"/>
    </source>
</evidence>
<comment type="similarity">
    <text evidence="1 5">Belongs to the aldehyde dehydrogenase family.</text>
</comment>
<feature type="domain" description="Aldehyde dehydrogenase" evidence="6">
    <location>
        <begin position="29"/>
        <end position="522"/>
    </location>
</feature>
<dbReference type="PANTHER" id="PTHR43720">
    <property type="entry name" value="2-AMINOMUCONIC SEMIALDEHYDE DEHYDROGENASE"/>
    <property type="match status" value="1"/>
</dbReference>
<dbReference type="Proteomes" id="UP000245383">
    <property type="component" value="Unassembled WGS sequence"/>
</dbReference>
<feature type="active site" evidence="4">
    <location>
        <position position="280"/>
    </location>
</feature>
<dbReference type="CDD" id="cd07093">
    <property type="entry name" value="ALDH_F8_HMSADH"/>
    <property type="match status" value="1"/>
</dbReference>
<evidence type="ECO:0000256" key="4">
    <source>
        <dbReference type="PROSITE-ProRule" id="PRU10007"/>
    </source>
</evidence>
<keyword evidence="8" id="KW-1185">Reference proteome</keyword>
<reference evidence="7 8" key="1">
    <citation type="journal article" date="2018" name="MBio">
        <title>Comparative Genomics Reveals the Core Gene Toolbox for the Fungus-Insect Symbiosis.</title>
        <authorList>
            <person name="Wang Y."/>
            <person name="Stata M."/>
            <person name="Wang W."/>
            <person name="Stajich J.E."/>
            <person name="White M.M."/>
            <person name="Moncalvo J.M."/>
        </authorList>
    </citation>
    <scope>NUCLEOTIDE SEQUENCE [LARGE SCALE GENOMIC DNA]</scope>
    <source>
        <strain evidence="7 8">SWE-8-4</strain>
    </source>
</reference>
<dbReference type="PROSITE" id="PS00687">
    <property type="entry name" value="ALDEHYDE_DEHYDR_GLU"/>
    <property type="match status" value="1"/>
</dbReference>
<name>A0A2T9YGX7_9FUNG</name>
<dbReference type="Gene3D" id="3.40.309.10">
    <property type="entry name" value="Aldehyde Dehydrogenase, Chain A, domain 2"/>
    <property type="match status" value="1"/>
</dbReference>
<dbReference type="InterPro" id="IPR015590">
    <property type="entry name" value="Aldehyde_DH_dom"/>
</dbReference>
<evidence type="ECO:0000256" key="1">
    <source>
        <dbReference type="ARBA" id="ARBA00009986"/>
    </source>
</evidence>
<dbReference type="InterPro" id="IPR016161">
    <property type="entry name" value="Ald_DH/histidinol_DH"/>
</dbReference>
<dbReference type="STRING" id="133385.A0A2T9YGX7"/>
<dbReference type="PANTHER" id="PTHR43720:SF2">
    <property type="entry name" value="2-AMINOMUCONIC SEMIALDEHYDE DEHYDROGENASE"/>
    <property type="match status" value="1"/>
</dbReference>
<keyword evidence="2 5" id="KW-0560">Oxidoreductase</keyword>
<dbReference type="InterPro" id="IPR029510">
    <property type="entry name" value="Ald_DH_CS_GLU"/>
</dbReference>
<dbReference type="InterPro" id="IPR016160">
    <property type="entry name" value="Ald_DH_CS_CYS"/>
</dbReference>
<evidence type="ECO:0000256" key="5">
    <source>
        <dbReference type="RuleBase" id="RU003345"/>
    </source>
</evidence>
<protein>
    <recommendedName>
        <fullName evidence="6">Aldehyde dehydrogenase domain-containing protein</fullName>
    </recommendedName>
</protein>
<evidence type="ECO:0000313" key="8">
    <source>
        <dbReference type="Proteomes" id="UP000245383"/>
    </source>
</evidence>
<gene>
    <name evidence="7" type="ORF">BB561_004330</name>
</gene>
<dbReference type="OrthoDB" id="310895at2759"/>
<keyword evidence="3" id="KW-0520">NAD</keyword>
<dbReference type="InterPro" id="IPR016162">
    <property type="entry name" value="Ald_DH_N"/>
</dbReference>
<evidence type="ECO:0000259" key="6">
    <source>
        <dbReference type="Pfam" id="PF00171"/>
    </source>
</evidence>
<sequence length="525" mass="56830">MASPADISLKLPLPYTDSIEIRNFIGGKWYAPSSNSYFDNYSPSTGKVISQIPDSNAADVDLAVQAATDAFPRWSALSTQQRAAHIHKLADLIEENLETMAQFETMDQGKTLTMSRNVDIARTATNFRYYANYVLGNPTEPSSVSTYIKPFNSAEGLPISAQALSYTNRSPVGVAGLISPWNLPLYLLSWKIAPCIAAGNTCVCKPSEFTSITAMMLTRLVKQAGIPDGVINIVFGLGSSVGNSLVTHPKVPLISFTGGTITGKKIAAAAAPMFKHISLELGGKNPALIFDDANLDECIPTTVRGSFQNQGEICLCSSRIYVQRSIYDEFVARFKDYIRNNVIVGDPTDQNSFYGALVSKPHFEKVQSVVQKAQSEGAHVEFCVDLSVSTHIKSIGKNGSLQVSGLEDGYFMAPTVITDVDQSSTVVQEEIFGPVVVILPFDTEQEAIHLANDVVYGLAATVWSLDQAKLRRVSSQIVAGTVWCNCWMVRNLDMPFGGFKASGVGTEGGGYSIDFFTKKQTVCLG</sequence>
<dbReference type="FunFam" id="3.40.605.10:FF:000007">
    <property type="entry name" value="NAD/NADP-dependent betaine aldehyde dehydrogenase"/>
    <property type="match status" value="1"/>
</dbReference>
<evidence type="ECO:0000256" key="2">
    <source>
        <dbReference type="ARBA" id="ARBA00023002"/>
    </source>
</evidence>
<dbReference type="GO" id="GO:0016620">
    <property type="term" value="F:oxidoreductase activity, acting on the aldehyde or oxo group of donors, NAD or NADP as acceptor"/>
    <property type="evidence" value="ECO:0007669"/>
    <property type="project" value="InterPro"/>
</dbReference>
<evidence type="ECO:0000313" key="7">
    <source>
        <dbReference type="EMBL" id="PVU91575.1"/>
    </source>
</evidence>
<dbReference type="PROSITE" id="PS00070">
    <property type="entry name" value="ALDEHYDE_DEHYDR_CYS"/>
    <property type="match status" value="1"/>
</dbReference>
<dbReference type="Gene3D" id="3.40.605.10">
    <property type="entry name" value="Aldehyde Dehydrogenase, Chain A, domain 1"/>
    <property type="match status" value="1"/>
</dbReference>
<proteinExistence type="inferred from homology"/>
<accession>A0A2T9YGX7</accession>
<dbReference type="SUPFAM" id="SSF53720">
    <property type="entry name" value="ALDH-like"/>
    <property type="match status" value="1"/>
</dbReference>